<keyword evidence="2" id="KW-0547">Nucleotide-binding</keyword>
<dbReference type="KEGG" id="mpd:MCP_1242"/>
<dbReference type="SMART" id="SM00382">
    <property type="entry name" value="AAA"/>
    <property type="match status" value="1"/>
</dbReference>
<dbReference type="PROSITE" id="PS00211">
    <property type="entry name" value="ABC_TRANSPORTER_1"/>
    <property type="match status" value="1"/>
</dbReference>
<proteinExistence type="predicted"/>
<dbReference type="GO" id="GO:0005524">
    <property type="term" value="F:ATP binding"/>
    <property type="evidence" value="ECO:0007669"/>
    <property type="project" value="UniProtKB-KW"/>
</dbReference>
<dbReference type="GO" id="GO:0016887">
    <property type="term" value="F:ATP hydrolysis activity"/>
    <property type="evidence" value="ECO:0007669"/>
    <property type="project" value="InterPro"/>
</dbReference>
<dbReference type="PANTHER" id="PTHR42939">
    <property type="entry name" value="ABC TRANSPORTER ATP-BINDING PROTEIN ALBC-RELATED"/>
    <property type="match status" value="1"/>
</dbReference>
<name>D1YXZ2_METPS</name>
<dbReference type="InterPro" id="IPR003593">
    <property type="entry name" value="AAA+_ATPase"/>
</dbReference>
<sequence length="295" mass="33114">METVIETKNLTKFYGKNRGIKDVNITVRKGDIFGFLGPNGAGKSTTIRTLLDFIRPSSGRATILGMDCQKDSLAIRKRTGYVPGDANLYGHMTGWKYLEYIGGIRGQYDAASAKKYAERFEIRLDRRMREYSSGMRQKVVLIQALMNDPDLVIMDEPTKGLDPLVQQIFMDVVREEAANGKTIFMSSHVLSEVEKVCNRVAIIKEGMIVAEEDMESLKHKAGKVVEVKFRGAKPEPFTISGIGNVAQLNGYYRMTAAGDIRNILRDIASYDVEDVNIHSMTLDDIFMQYYTPGVK</sequence>
<keyword evidence="3" id="KW-0067">ATP-binding</keyword>
<dbReference type="Gene3D" id="3.40.50.300">
    <property type="entry name" value="P-loop containing nucleotide triphosphate hydrolases"/>
    <property type="match status" value="1"/>
</dbReference>
<dbReference type="RefSeq" id="WP_012899993.1">
    <property type="nucleotide sequence ID" value="NC_013665.1"/>
</dbReference>
<dbReference type="InterPro" id="IPR051782">
    <property type="entry name" value="ABC_Transporter_VariousFunc"/>
</dbReference>
<dbReference type="eggNOG" id="arCOG00194">
    <property type="taxonomic scope" value="Archaea"/>
</dbReference>
<keyword evidence="1" id="KW-0813">Transport</keyword>
<evidence type="ECO:0000313" key="5">
    <source>
        <dbReference type="EMBL" id="BAI61314.1"/>
    </source>
</evidence>
<dbReference type="AlphaFoldDB" id="D1YXZ2"/>
<dbReference type="PATRIC" id="fig|304371.9.peg.1279"/>
<dbReference type="OrthoDB" id="87732at2157"/>
<evidence type="ECO:0000259" key="4">
    <source>
        <dbReference type="PROSITE" id="PS50893"/>
    </source>
</evidence>
<dbReference type="GeneID" id="8681224"/>
<dbReference type="Pfam" id="PF00005">
    <property type="entry name" value="ABC_tran"/>
    <property type="match status" value="1"/>
</dbReference>
<evidence type="ECO:0000313" key="6">
    <source>
        <dbReference type="Proteomes" id="UP000001882"/>
    </source>
</evidence>
<dbReference type="SUPFAM" id="SSF52540">
    <property type="entry name" value="P-loop containing nucleoside triphosphate hydrolases"/>
    <property type="match status" value="1"/>
</dbReference>
<evidence type="ECO:0000256" key="1">
    <source>
        <dbReference type="ARBA" id="ARBA00022448"/>
    </source>
</evidence>
<dbReference type="CDD" id="cd03230">
    <property type="entry name" value="ABC_DR_subfamily_A"/>
    <property type="match status" value="1"/>
</dbReference>
<protein>
    <submittedName>
        <fullName evidence="5">ABC transporter ATP binding protein</fullName>
    </submittedName>
</protein>
<reference evidence="5 6" key="2">
    <citation type="journal article" date="2008" name="Int. J. Syst. Evol. Microbiol.">
        <title>Methanocella paludicola gen. nov., sp. nov., a methane-producing archaeon, the first isolate of the lineage 'Rice Cluster I', and proposal of the new archaeal order Methanocellales ord. nov.</title>
        <authorList>
            <person name="Sakai S."/>
            <person name="Imachi H."/>
            <person name="Hanada S."/>
            <person name="Ohashi A."/>
            <person name="Harada H."/>
            <person name="Kamagata Y."/>
        </authorList>
    </citation>
    <scope>NUCLEOTIDE SEQUENCE [LARGE SCALE GENOMIC DNA]</scope>
    <source>
        <strain evidence="6">DSM 17711 / JCM 13418 / NBRC 101707 / SANAE</strain>
    </source>
</reference>
<feature type="domain" description="ABC transporter" evidence="4">
    <location>
        <begin position="5"/>
        <end position="230"/>
    </location>
</feature>
<dbReference type="EMBL" id="AP011532">
    <property type="protein sequence ID" value="BAI61314.1"/>
    <property type="molecule type" value="Genomic_DNA"/>
</dbReference>
<dbReference type="InParanoid" id="D1YXZ2"/>
<organism evidence="5 6">
    <name type="scientific">Methanocella paludicola (strain DSM 17711 / JCM 13418 / NBRC 101707 / SANAE)</name>
    <dbReference type="NCBI Taxonomy" id="304371"/>
    <lineage>
        <taxon>Archaea</taxon>
        <taxon>Methanobacteriati</taxon>
        <taxon>Methanobacteriota</taxon>
        <taxon>Stenosarchaea group</taxon>
        <taxon>Methanomicrobia</taxon>
        <taxon>Methanocellales</taxon>
        <taxon>Methanocellaceae</taxon>
        <taxon>Methanocella</taxon>
    </lineage>
</organism>
<dbReference type="InterPro" id="IPR027417">
    <property type="entry name" value="P-loop_NTPase"/>
</dbReference>
<reference evidence="5 6" key="1">
    <citation type="journal article" date="2007" name="Appl. Environ. Microbiol.">
        <title>Isolation of key methanogens for global methane emission from rice paddy fields: a novel isolate affiliated with the clone cluster rice cluster I.</title>
        <authorList>
            <person name="Sakai S."/>
            <person name="Imachi H."/>
            <person name="Sekiguchi Y."/>
            <person name="Ohashi A."/>
            <person name="Harada H."/>
            <person name="Kamagata Y."/>
        </authorList>
    </citation>
    <scope>NUCLEOTIDE SEQUENCE [LARGE SCALE GENOMIC DNA]</scope>
    <source>
        <strain evidence="6">DSM 17711 / JCM 13418 / NBRC 101707 / SANAE</strain>
    </source>
</reference>
<dbReference type="Proteomes" id="UP000001882">
    <property type="component" value="Chromosome"/>
</dbReference>
<keyword evidence="6" id="KW-1185">Reference proteome</keyword>
<dbReference type="InterPro" id="IPR003439">
    <property type="entry name" value="ABC_transporter-like_ATP-bd"/>
</dbReference>
<dbReference type="PANTHER" id="PTHR42939:SF1">
    <property type="entry name" value="ABC TRANSPORTER ATP-BINDING PROTEIN ALBC-RELATED"/>
    <property type="match status" value="1"/>
</dbReference>
<reference evidence="6" key="3">
    <citation type="journal article" date="2011" name="PLoS ONE">
        <title>Genome sequence of a mesophilic hydrogenotrophic methanogen Methanocella paludicola, the first cultivated representative of the order Methanocellales.</title>
        <authorList>
            <person name="Sakai S."/>
            <person name="Takaki Y."/>
            <person name="Shimamura S."/>
            <person name="Sekine M."/>
            <person name="Tajima T."/>
            <person name="Kosugi H."/>
            <person name="Ichikawa N."/>
            <person name="Tasumi E."/>
            <person name="Hiraki A.T."/>
            <person name="Shimizu A."/>
            <person name="Kato Y."/>
            <person name="Nishiko R."/>
            <person name="Mori K."/>
            <person name="Fujita N."/>
            <person name="Imachi H."/>
            <person name="Takai K."/>
        </authorList>
    </citation>
    <scope>NUCLEOTIDE SEQUENCE [LARGE SCALE GENOMIC DNA]</scope>
    <source>
        <strain evidence="6">DSM 17711 / JCM 13418 / NBRC 101707 / SANAE</strain>
    </source>
</reference>
<dbReference type="InterPro" id="IPR017871">
    <property type="entry name" value="ABC_transporter-like_CS"/>
</dbReference>
<dbReference type="PROSITE" id="PS50893">
    <property type="entry name" value="ABC_TRANSPORTER_2"/>
    <property type="match status" value="1"/>
</dbReference>
<accession>D1YXZ2</accession>
<gene>
    <name evidence="5" type="ordered locus">MCP_1242</name>
</gene>
<dbReference type="STRING" id="304371.MCP_1242"/>
<evidence type="ECO:0000256" key="3">
    <source>
        <dbReference type="ARBA" id="ARBA00022840"/>
    </source>
</evidence>
<evidence type="ECO:0000256" key="2">
    <source>
        <dbReference type="ARBA" id="ARBA00022741"/>
    </source>
</evidence>